<feature type="domain" description="Activator of Hsp90 ATPase homologue 1/2-like C-terminal" evidence="2">
    <location>
        <begin position="13"/>
        <end position="132"/>
    </location>
</feature>
<organism evidence="3 4">
    <name type="scientific">Chitinophaga caeni</name>
    <dbReference type="NCBI Taxonomy" id="2029983"/>
    <lineage>
        <taxon>Bacteria</taxon>
        <taxon>Pseudomonadati</taxon>
        <taxon>Bacteroidota</taxon>
        <taxon>Chitinophagia</taxon>
        <taxon>Chitinophagales</taxon>
        <taxon>Chitinophagaceae</taxon>
        <taxon>Chitinophaga</taxon>
    </lineage>
</organism>
<sequence>MQKIIQHEFKFQHSPALVWEYLTDPELLAEWLMPNDFKPLVGHHFHFKTKPKINFGFDGTVYCEVLEIIPFQKLVYSWKGGMSKEKPGLDSIVTWILEPMDGGTLLKLEHAGFDGFRNYFPYLVMNKGWIKIGKRFIKNIKPV</sequence>
<evidence type="ECO:0000313" key="4">
    <source>
        <dbReference type="Proteomes" id="UP000220133"/>
    </source>
</evidence>
<dbReference type="InterPro" id="IPR023393">
    <property type="entry name" value="START-like_dom_sf"/>
</dbReference>
<dbReference type="InterPro" id="IPR013538">
    <property type="entry name" value="ASHA1/2-like_C"/>
</dbReference>
<keyword evidence="4" id="KW-1185">Reference proteome</keyword>
<dbReference type="Gene3D" id="3.30.530.20">
    <property type="match status" value="1"/>
</dbReference>
<gene>
    <name evidence="3" type="ORF">COR50_16875</name>
</gene>
<dbReference type="AlphaFoldDB" id="A0A291QXE3"/>
<dbReference type="SUPFAM" id="SSF55961">
    <property type="entry name" value="Bet v1-like"/>
    <property type="match status" value="1"/>
</dbReference>
<evidence type="ECO:0000313" key="3">
    <source>
        <dbReference type="EMBL" id="ATL48699.1"/>
    </source>
</evidence>
<protein>
    <submittedName>
        <fullName evidence="3">ATPase</fullName>
    </submittedName>
</protein>
<comment type="similarity">
    <text evidence="1">Belongs to the AHA1 family.</text>
</comment>
<evidence type="ECO:0000256" key="1">
    <source>
        <dbReference type="ARBA" id="ARBA00006817"/>
    </source>
</evidence>
<dbReference type="KEGG" id="cbae:COR50_16875"/>
<dbReference type="OrthoDB" id="2355173at2"/>
<proteinExistence type="inferred from homology"/>
<reference evidence="3 4" key="1">
    <citation type="submission" date="2017-10" db="EMBL/GenBank/DDBJ databases">
        <title>Paenichitinophaga pekingensis gen. nov., sp. nov., isolated from activated sludge.</title>
        <authorList>
            <person name="Jin D."/>
            <person name="Kong X."/>
            <person name="Deng Y."/>
            <person name="Bai Z."/>
        </authorList>
    </citation>
    <scope>NUCLEOTIDE SEQUENCE [LARGE SCALE GENOMIC DNA]</scope>
    <source>
        <strain evidence="3 4">13</strain>
    </source>
</reference>
<name>A0A291QXE3_9BACT</name>
<dbReference type="Proteomes" id="UP000220133">
    <property type="component" value="Chromosome"/>
</dbReference>
<dbReference type="EMBL" id="CP023777">
    <property type="protein sequence ID" value="ATL48699.1"/>
    <property type="molecule type" value="Genomic_DNA"/>
</dbReference>
<accession>A0A291QXE3</accession>
<dbReference type="Pfam" id="PF08327">
    <property type="entry name" value="AHSA1"/>
    <property type="match status" value="1"/>
</dbReference>
<evidence type="ECO:0000259" key="2">
    <source>
        <dbReference type="Pfam" id="PF08327"/>
    </source>
</evidence>
<dbReference type="RefSeq" id="WP_098195072.1">
    <property type="nucleotide sequence ID" value="NZ_CP023777.1"/>
</dbReference>
<dbReference type="CDD" id="cd07814">
    <property type="entry name" value="SRPBCC_CalC_Aha1-like"/>
    <property type="match status" value="1"/>
</dbReference>